<dbReference type="RefSeq" id="WP_061662217.1">
    <property type="nucleotide sequence ID" value="NZ_LOMO01000001.1"/>
</dbReference>
<keyword evidence="4" id="KW-0540">Nuclease</keyword>
<evidence type="ECO:0000256" key="2">
    <source>
        <dbReference type="ARBA" id="ARBA00009518"/>
    </source>
</evidence>
<keyword evidence="11" id="KW-0233">DNA recombination</keyword>
<dbReference type="CDD" id="cd16962">
    <property type="entry name" value="RuvC"/>
    <property type="match status" value="1"/>
</dbReference>
<dbReference type="InterPro" id="IPR036397">
    <property type="entry name" value="RNaseH_sf"/>
</dbReference>
<dbReference type="AlphaFoldDB" id="A0A9X0MJ97"/>
<evidence type="ECO:0000256" key="11">
    <source>
        <dbReference type="ARBA" id="ARBA00023172"/>
    </source>
</evidence>
<comment type="similarity">
    <text evidence="2">Belongs to the RuvC family.</text>
</comment>
<evidence type="ECO:0000256" key="4">
    <source>
        <dbReference type="ARBA" id="ARBA00022722"/>
    </source>
</evidence>
<keyword evidence="10" id="KW-0238">DNA-binding</keyword>
<comment type="function">
    <text evidence="1">Involved in the transposition of the insertion sequence.</text>
</comment>
<dbReference type="GO" id="GO:0006281">
    <property type="term" value="P:DNA repair"/>
    <property type="evidence" value="ECO:0007669"/>
    <property type="project" value="UniProtKB-KW"/>
</dbReference>
<evidence type="ECO:0000256" key="12">
    <source>
        <dbReference type="ARBA" id="ARBA00023204"/>
    </source>
</evidence>
<dbReference type="PANTHER" id="PTHR30194">
    <property type="entry name" value="CROSSOVER JUNCTION ENDODEOXYRIBONUCLEASE RUVC"/>
    <property type="match status" value="1"/>
</dbReference>
<protein>
    <submittedName>
        <fullName evidence="13">Crossover junction endodeoxyribonuclease RuvC</fullName>
    </submittedName>
</protein>
<dbReference type="Proteomes" id="UP000075476">
    <property type="component" value="Unassembled WGS sequence"/>
</dbReference>
<keyword evidence="8" id="KW-0378">Hydrolase</keyword>
<evidence type="ECO:0000256" key="3">
    <source>
        <dbReference type="ARBA" id="ARBA00022490"/>
    </source>
</evidence>
<evidence type="ECO:0000256" key="5">
    <source>
        <dbReference type="ARBA" id="ARBA00022723"/>
    </source>
</evidence>
<keyword evidence="7" id="KW-0227">DNA damage</keyword>
<organism evidence="13 14">
    <name type="scientific">Bacillus cereus</name>
    <dbReference type="NCBI Taxonomy" id="1396"/>
    <lineage>
        <taxon>Bacteria</taxon>
        <taxon>Bacillati</taxon>
        <taxon>Bacillota</taxon>
        <taxon>Bacilli</taxon>
        <taxon>Bacillales</taxon>
        <taxon>Bacillaceae</taxon>
        <taxon>Bacillus</taxon>
        <taxon>Bacillus cereus group</taxon>
    </lineage>
</organism>
<evidence type="ECO:0000313" key="13">
    <source>
        <dbReference type="EMBL" id="KXY50887.1"/>
    </source>
</evidence>
<dbReference type="InterPro" id="IPR012337">
    <property type="entry name" value="RNaseH-like_sf"/>
</dbReference>
<keyword evidence="9" id="KW-0460">Magnesium</keyword>
<dbReference type="PANTHER" id="PTHR30194:SF3">
    <property type="entry name" value="CROSSOVER JUNCTION ENDODEOXYRIBONUCLEASE RUVC"/>
    <property type="match status" value="1"/>
</dbReference>
<evidence type="ECO:0000256" key="10">
    <source>
        <dbReference type="ARBA" id="ARBA00023125"/>
    </source>
</evidence>
<proteinExistence type="inferred from homology"/>
<evidence type="ECO:0000256" key="9">
    <source>
        <dbReference type="ARBA" id="ARBA00022842"/>
    </source>
</evidence>
<evidence type="ECO:0000313" key="14">
    <source>
        <dbReference type="Proteomes" id="UP000075476"/>
    </source>
</evidence>
<keyword evidence="12" id="KW-0234">DNA repair</keyword>
<evidence type="ECO:0000256" key="6">
    <source>
        <dbReference type="ARBA" id="ARBA00022759"/>
    </source>
</evidence>
<dbReference type="GO" id="GO:0004520">
    <property type="term" value="F:DNA endonuclease activity"/>
    <property type="evidence" value="ECO:0007669"/>
    <property type="project" value="InterPro"/>
</dbReference>
<accession>A0A9X0MJ97</accession>
<keyword evidence="5" id="KW-0479">Metal-binding</keyword>
<evidence type="ECO:0000256" key="1">
    <source>
        <dbReference type="ARBA" id="ARBA00002286"/>
    </source>
</evidence>
<comment type="caution">
    <text evidence="13">The sequence shown here is derived from an EMBL/GenBank/DDBJ whole genome shotgun (WGS) entry which is preliminary data.</text>
</comment>
<dbReference type="SUPFAM" id="SSF53098">
    <property type="entry name" value="Ribonuclease H-like"/>
    <property type="match status" value="1"/>
</dbReference>
<evidence type="ECO:0000256" key="8">
    <source>
        <dbReference type="ARBA" id="ARBA00022801"/>
    </source>
</evidence>
<dbReference type="GO" id="GO:0046872">
    <property type="term" value="F:metal ion binding"/>
    <property type="evidence" value="ECO:0007669"/>
    <property type="project" value="UniProtKB-KW"/>
</dbReference>
<dbReference type="PRINTS" id="PR00696">
    <property type="entry name" value="RSOLVASERUVC"/>
</dbReference>
<dbReference type="Pfam" id="PF02075">
    <property type="entry name" value="RuvC"/>
    <property type="match status" value="1"/>
</dbReference>
<dbReference type="GO" id="GO:0003677">
    <property type="term" value="F:DNA binding"/>
    <property type="evidence" value="ECO:0007669"/>
    <property type="project" value="UniProtKB-KW"/>
</dbReference>
<gene>
    <name evidence="13" type="ORF">AT268_30530</name>
</gene>
<keyword evidence="6" id="KW-0255">Endonuclease</keyword>
<sequence>MTKIIACGIDQGLANLGYAFIEYDIDTNQYMKLDTGTLKTKSSELLEDRLLTIYEMIKTYNLKYNTDIIACEKLFYNPKQKNDNRNKSASIMTTNMVTGVVFLVAGELGLWIKDFVPGTVKKHVAGYGRATKEDLQKAIEDFCEQHGIKAKTNHETDAIGIALTAIKAYIKEFVKKGA</sequence>
<evidence type="ECO:0000256" key="7">
    <source>
        <dbReference type="ARBA" id="ARBA00022763"/>
    </source>
</evidence>
<keyword evidence="3" id="KW-0963">Cytoplasm</keyword>
<reference evidence="13 14" key="1">
    <citation type="submission" date="2015-12" db="EMBL/GenBank/DDBJ databases">
        <title>Bacillus cereus Group isolate.</title>
        <authorList>
            <person name="Kovac J."/>
        </authorList>
    </citation>
    <scope>NUCLEOTIDE SEQUENCE [LARGE SCALE GENOMIC DNA]</scope>
    <source>
        <strain evidence="13 14">FSL K6-0073</strain>
    </source>
</reference>
<dbReference type="Gene3D" id="3.30.420.10">
    <property type="entry name" value="Ribonuclease H-like superfamily/Ribonuclease H"/>
    <property type="match status" value="1"/>
</dbReference>
<dbReference type="InterPro" id="IPR002176">
    <property type="entry name" value="X-over_junc_endoDNase_RuvC"/>
</dbReference>
<dbReference type="GO" id="GO:0016787">
    <property type="term" value="F:hydrolase activity"/>
    <property type="evidence" value="ECO:0007669"/>
    <property type="project" value="UniProtKB-KW"/>
</dbReference>
<name>A0A9X0MJ97_BACCE</name>
<dbReference type="GO" id="GO:0006310">
    <property type="term" value="P:DNA recombination"/>
    <property type="evidence" value="ECO:0007669"/>
    <property type="project" value="UniProtKB-KW"/>
</dbReference>
<dbReference type="EMBL" id="LOMO01000001">
    <property type="protein sequence ID" value="KXY50887.1"/>
    <property type="molecule type" value="Genomic_DNA"/>
</dbReference>